<dbReference type="PANTHER" id="PTHR33539">
    <property type="entry name" value="UPF0764 PROTEIN C16ORF89"/>
    <property type="match status" value="1"/>
</dbReference>
<evidence type="ECO:0000313" key="1">
    <source>
        <dbReference type="EMBL" id="RZC37688.1"/>
    </source>
</evidence>
<comment type="caution">
    <text evidence="1">The sequence shown here is derived from an EMBL/GenBank/DDBJ whole genome shotgun (WGS) entry which is preliminary data.</text>
</comment>
<sequence length="243" mass="27986">MQKIAVAKYIVVPELWPKELKYRLSEFRMAYAMKGRVEALFSSKTYENFSEGFSDSCMSSVINSTLSLKPQTICRLNTKCEQFVENLDKGSGYMLTHKLLLLQLARARKCKMHPKILVTAIKKVCTTIYTETISVEYFVGLDEIFDLFLEQSRIFKLIEFALLCGYEGFADFLKIKWLEKIFQIQHSSGCFPVTVKKRRKRETNLWKDGCADHTTGLGAAVFSLYLNYVLKNAETITLSSEWV</sequence>
<organism evidence="1 2">
    <name type="scientific">Asbolus verrucosus</name>
    <name type="common">Desert ironclad beetle</name>
    <dbReference type="NCBI Taxonomy" id="1661398"/>
    <lineage>
        <taxon>Eukaryota</taxon>
        <taxon>Metazoa</taxon>
        <taxon>Ecdysozoa</taxon>
        <taxon>Arthropoda</taxon>
        <taxon>Hexapoda</taxon>
        <taxon>Insecta</taxon>
        <taxon>Pterygota</taxon>
        <taxon>Neoptera</taxon>
        <taxon>Endopterygota</taxon>
        <taxon>Coleoptera</taxon>
        <taxon>Polyphaga</taxon>
        <taxon>Cucujiformia</taxon>
        <taxon>Tenebrionidae</taxon>
        <taxon>Pimeliinae</taxon>
        <taxon>Asbolus</taxon>
    </lineage>
</organism>
<dbReference type="GO" id="GO:0016020">
    <property type="term" value="C:membrane"/>
    <property type="evidence" value="ECO:0007669"/>
    <property type="project" value="TreeGrafter"/>
</dbReference>
<dbReference type="STRING" id="1661398.A0A482VZ81"/>
<protein>
    <submittedName>
        <fullName evidence="1">UPF0764 protein C16orf89-like</fullName>
    </submittedName>
</protein>
<dbReference type="GO" id="GO:0005829">
    <property type="term" value="C:cytosol"/>
    <property type="evidence" value="ECO:0007669"/>
    <property type="project" value="TreeGrafter"/>
</dbReference>
<evidence type="ECO:0000313" key="2">
    <source>
        <dbReference type="Proteomes" id="UP000292052"/>
    </source>
</evidence>
<dbReference type="OrthoDB" id="5949187at2759"/>
<dbReference type="AlphaFoldDB" id="A0A482VZ81"/>
<dbReference type="InterPro" id="IPR031751">
    <property type="entry name" value="DUF4735"/>
</dbReference>
<reference evidence="1 2" key="1">
    <citation type="submission" date="2017-03" db="EMBL/GenBank/DDBJ databases">
        <title>Genome of the blue death feigning beetle - Asbolus verrucosus.</title>
        <authorList>
            <person name="Rider S.D."/>
        </authorList>
    </citation>
    <scope>NUCLEOTIDE SEQUENCE [LARGE SCALE GENOMIC DNA]</scope>
    <source>
        <strain evidence="1">Butters</strain>
        <tissue evidence="1">Head and leg muscle</tissue>
    </source>
</reference>
<dbReference type="Pfam" id="PF15882">
    <property type="entry name" value="DUF4735"/>
    <property type="match status" value="1"/>
</dbReference>
<accession>A0A482VZ81</accession>
<dbReference type="Proteomes" id="UP000292052">
    <property type="component" value="Unassembled WGS sequence"/>
</dbReference>
<keyword evidence="2" id="KW-1185">Reference proteome</keyword>
<proteinExistence type="predicted"/>
<dbReference type="EMBL" id="QDEB01050256">
    <property type="protein sequence ID" value="RZC37688.1"/>
    <property type="molecule type" value="Genomic_DNA"/>
</dbReference>
<name>A0A482VZ81_ASBVE</name>
<dbReference type="PANTHER" id="PTHR33539:SF1">
    <property type="entry name" value="UPF0764 PROTEIN C16ORF89"/>
    <property type="match status" value="1"/>
</dbReference>
<gene>
    <name evidence="1" type="ORF">BDFB_005971</name>
</gene>